<dbReference type="SUPFAM" id="SSF52518">
    <property type="entry name" value="Thiamin diphosphate-binding fold (THDP-binding)"/>
    <property type="match status" value="1"/>
</dbReference>
<dbReference type="InterPro" id="IPR009014">
    <property type="entry name" value="Transketo_C/PFOR_II"/>
</dbReference>
<keyword evidence="3" id="KW-0786">Thiamine pyrophosphate</keyword>
<dbReference type="InterPro" id="IPR029061">
    <property type="entry name" value="THDP-binding"/>
</dbReference>
<comment type="cofactor">
    <cofactor evidence="1">
        <name>thiamine diphosphate</name>
        <dbReference type="ChEBI" id="CHEBI:58937"/>
    </cofactor>
</comment>
<dbReference type="EMBL" id="SHPS01000032">
    <property type="protein sequence ID" value="TCD84866.1"/>
    <property type="molecule type" value="Genomic_DNA"/>
</dbReference>
<dbReference type="SMART" id="SM00861">
    <property type="entry name" value="Transket_pyr"/>
    <property type="match status" value="1"/>
</dbReference>
<accession>A0A4V2N0R5</accession>
<sequence length="321" mass="34035">MSQPNTNPVSTRVSYGHALCELGKNNPDVVVVDADLTTCTMTCYFAQQFPERFFNGGIAESNMVGVGAGLASTGKTVFVNSFAMFSAGRAYDQVRNSVCYPHLNVKVVGTHAGLSVGEDGATHQCIEDISLMRTIPGMTVIVPADAEEARHATFAMATYEGPCYLRLGRSPVPTVTRDIPGYRFELGKAATLRDGSDVTIIACGLMVGKALEAAKTLENEDISARVLDMHTIKPIDRDAVIAAARETGAIVTAEEHNVIGGLGAAVSEVVGEQASDLRVPVIKVGVEDVFGHSGSAEACLERYGLTVEHIRDAAKQSIAMK</sequence>
<evidence type="ECO:0000256" key="1">
    <source>
        <dbReference type="ARBA" id="ARBA00001964"/>
    </source>
</evidence>
<comment type="similarity">
    <text evidence="2">Belongs to the transketolase family.</text>
</comment>
<dbReference type="Gene3D" id="3.40.50.970">
    <property type="match status" value="1"/>
</dbReference>
<evidence type="ECO:0000313" key="5">
    <source>
        <dbReference type="EMBL" id="TCD84866.1"/>
    </source>
</evidence>
<reference evidence="5 6" key="1">
    <citation type="journal article" date="2018" name="Sci. Rep.">
        <title>Genomic diversity and distribution of Bifidobacterium longum subsp. longum across the human lifespan.</title>
        <authorList>
            <person name="Odamaki T."/>
            <person name="Bottacini F."/>
            <person name="Kato K."/>
            <person name="Mitsuyama E."/>
            <person name="Yoshida K."/>
            <person name="Horigome A."/>
            <person name="Xiao J.Z."/>
            <person name="van Sinderen D."/>
        </authorList>
    </citation>
    <scope>NUCLEOTIDE SEQUENCE [LARGE SCALE GENOMIC DNA]</scope>
    <source>
        <strain evidence="5 6">MCC10009</strain>
    </source>
</reference>
<comment type="caution">
    <text evidence="5">The sequence shown here is derived from an EMBL/GenBank/DDBJ whole genome shotgun (WGS) entry which is preliminary data.</text>
</comment>
<evidence type="ECO:0000259" key="4">
    <source>
        <dbReference type="SMART" id="SM00861"/>
    </source>
</evidence>
<dbReference type="RefSeq" id="WP_131221296.1">
    <property type="nucleotide sequence ID" value="NZ_SHPS01000032.1"/>
</dbReference>
<feature type="domain" description="Transketolase-like pyrimidine-binding" evidence="4">
    <location>
        <begin position="9"/>
        <end position="174"/>
    </location>
</feature>
<gene>
    <name evidence="5" type="ORF">MCC10009_1594</name>
</gene>
<evidence type="ECO:0000256" key="3">
    <source>
        <dbReference type="ARBA" id="ARBA00023052"/>
    </source>
</evidence>
<dbReference type="Proteomes" id="UP000291881">
    <property type="component" value="Unassembled WGS sequence"/>
</dbReference>
<evidence type="ECO:0000313" key="6">
    <source>
        <dbReference type="Proteomes" id="UP000291881"/>
    </source>
</evidence>
<dbReference type="FunFam" id="3.40.50.970:FF:000129">
    <property type="entry name" value="Transketolase"/>
    <property type="match status" value="1"/>
</dbReference>
<dbReference type="InterPro" id="IPR051157">
    <property type="entry name" value="PDH/Transketolase"/>
</dbReference>
<dbReference type="AlphaFoldDB" id="A0A4V2N0R5"/>
<dbReference type="Gene3D" id="3.40.50.920">
    <property type="match status" value="1"/>
</dbReference>
<dbReference type="PANTHER" id="PTHR43825:SF1">
    <property type="entry name" value="TRANSKETOLASE-LIKE PYRIMIDINE-BINDING DOMAIN-CONTAINING PROTEIN"/>
    <property type="match status" value="1"/>
</dbReference>
<dbReference type="GO" id="GO:0000287">
    <property type="term" value="F:magnesium ion binding"/>
    <property type="evidence" value="ECO:0007669"/>
    <property type="project" value="UniProtKB-ARBA"/>
</dbReference>
<evidence type="ECO:0000256" key="2">
    <source>
        <dbReference type="ARBA" id="ARBA00007131"/>
    </source>
</evidence>
<dbReference type="Pfam" id="PF02780">
    <property type="entry name" value="Transketolase_C"/>
    <property type="match status" value="1"/>
</dbReference>
<name>A0A4V2N0R5_BIFLL</name>
<proteinExistence type="inferred from homology"/>
<organism evidence="5 6">
    <name type="scientific">Bifidobacterium longum subsp. longum</name>
    <dbReference type="NCBI Taxonomy" id="1679"/>
    <lineage>
        <taxon>Bacteria</taxon>
        <taxon>Bacillati</taxon>
        <taxon>Actinomycetota</taxon>
        <taxon>Actinomycetes</taxon>
        <taxon>Bifidobacteriales</taxon>
        <taxon>Bifidobacteriaceae</taxon>
        <taxon>Bifidobacterium</taxon>
    </lineage>
</organism>
<dbReference type="InterPro" id="IPR033248">
    <property type="entry name" value="Transketolase_C"/>
</dbReference>
<dbReference type="SUPFAM" id="SSF52922">
    <property type="entry name" value="TK C-terminal domain-like"/>
    <property type="match status" value="1"/>
</dbReference>
<dbReference type="InterPro" id="IPR005475">
    <property type="entry name" value="Transketolase-like_Pyr-bd"/>
</dbReference>
<dbReference type="CDD" id="cd07033">
    <property type="entry name" value="TPP_PYR_DXS_TK_like"/>
    <property type="match status" value="1"/>
</dbReference>
<dbReference type="PANTHER" id="PTHR43825">
    <property type="entry name" value="PYRUVATE DEHYDROGENASE E1 COMPONENT"/>
    <property type="match status" value="1"/>
</dbReference>
<protein>
    <submittedName>
        <fullName evidence="5">Transketolase central region</fullName>
    </submittedName>
</protein>
<dbReference type="Pfam" id="PF02779">
    <property type="entry name" value="Transket_pyr"/>
    <property type="match status" value="1"/>
</dbReference>